<keyword evidence="3" id="KW-1185">Reference proteome</keyword>
<sequence>MNLNAESAYEPYSNQGLFHEMEHGRGGRPSDAHSAQLLKKRKKSVQGSPWIIEGLQLLLRVLQLLLGLSILALMLHAAIVWRMTRYKIMDRGSDWIIYQWPHTDMRPTWTMMGIAVGTTLAHIGSLMKCTMVRQTAWRTRAIYAGSIFIIAAWSAALAYFKVSNENAKKKDHQWDLWSWTCNARHRKGEVNWNSLCIEMDYCFIACIVVVSMEVVGLVTFAFLRSSGQHRGNYGVLNG</sequence>
<evidence type="ECO:0000313" key="3">
    <source>
        <dbReference type="Proteomes" id="UP000277212"/>
    </source>
</evidence>
<protein>
    <recommendedName>
        <fullName evidence="4">MARVEL domain-containing protein</fullName>
    </recommendedName>
</protein>
<reference evidence="2 3" key="1">
    <citation type="submission" date="2017-06" db="EMBL/GenBank/DDBJ databases">
        <title>Comparative genomic analysis of Ambrosia Fusariam Clade fungi.</title>
        <authorList>
            <person name="Stajich J.E."/>
            <person name="Carrillo J."/>
            <person name="Kijimoto T."/>
            <person name="Eskalen A."/>
            <person name="O'Donnell K."/>
            <person name="Kasson M."/>
        </authorList>
    </citation>
    <scope>NUCLEOTIDE SEQUENCE [LARGE SCALE GENOMIC DNA]</scope>
    <source>
        <strain evidence="2">UCR3666</strain>
    </source>
</reference>
<dbReference type="PANTHER" id="PTHR42069">
    <property type="entry name" value="HYPHAL ANASTAMOSIS-8 PROTEIN"/>
    <property type="match status" value="1"/>
</dbReference>
<organism evidence="2 3">
    <name type="scientific">Fusarium kuroshium</name>
    <dbReference type="NCBI Taxonomy" id="2010991"/>
    <lineage>
        <taxon>Eukaryota</taxon>
        <taxon>Fungi</taxon>
        <taxon>Dikarya</taxon>
        <taxon>Ascomycota</taxon>
        <taxon>Pezizomycotina</taxon>
        <taxon>Sordariomycetes</taxon>
        <taxon>Hypocreomycetidae</taxon>
        <taxon>Hypocreales</taxon>
        <taxon>Nectriaceae</taxon>
        <taxon>Fusarium</taxon>
        <taxon>Fusarium solani species complex</taxon>
    </lineage>
</organism>
<keyword evidence="1" id="KW-0812">Transmembrane</keyword>
<evidence type="ECO:0000256" key="1">
    <source>
        <dbReference type="SAM" id="Phobius"/>
    </source>
</evidence>
<keyword evidence="1" id="KW-1133">Transmembrane helix</keyword>
<keyword evidence="1" id="KW-0472">Membrane</keyword>
<comment type="caution">
    <text evidence="2">The sequence shown here is derived from an EMBL/GenBank/DDBJ whole genome shotgun (WGS) entry which is preliminary data.</text>
</comment>
<feature type="transmembrane region" description="Helical" evidence="1">
    <location>
        <begin position="141"/>
        <end position="160"/>
    </location>
</feature>
<evidence type="ECO:0000313" key="2">
    <source>
        <dbReference type="EMBL" id="RMJ07858.1"/>
    </source>
</evidence>
<accession>A0A3M2RRD7</accession>
<proteinExistence type="predicted"/>
<dbReference type="EMBL" id="NKUJ01000318">
    <property type="protein sequence ID" value="RMJ07858.1"/>
    <property type="molecule type" value="Genomic_DNA"/>
</dbReference>
<dbReference type="AlphaFoldDB" id="A0A3M2RRD7"/>
<gene>
    <name evidence="2" type="ORF">CDV36_012540</name>
</gene>
<dbReference type="OrthoDB" id="5400774at2759"/>
<dbReference type="Proteomes" id="UP000277212">
    <property type="component" value="Unassembled WGS sequence"/>
</dbReference>
<name>A0A3M2RRD7_9HYPO</name>
<dbReference type="STRING" id="2010991.A0A3M2RRD7"/>
<dbReference type="PANTHER" id="PTHR42069:SF1">
    <property type="entry name" value="MARVEL DOMAIN-CONTAINING PROTEIN"/>
    <property type="match status" value="1"/>
</dbReference>
<evidence type="ECO:0008006" key="4">
    <source>
        <dbReference type="Google" id="ProtNLM"/>
    </source>
</evidence>
<feature type="transmembrane region" description="Helical" evidence="1">
    <location>
        <begin position="57"/>
        <end position="81"/>
    </location>
</feature>
<feature type="transmembrane region" description="Helical" evidence="1">
    <location>
        <begin position="201"/>
        <end position="223"/>
    </location>
</feature>